<feature type="region of interest" description="Disordered" evidence="1">
    <location>
        <begin position="55"/>
        <end position="80"/>
    </location>
</feature>
<evidence type="ECO:0000313" key="4">
    <source>
        <dbReference type="Proteomes" id="UP000183995"/>
    </source>
</evidence>
<dbReference type="AlphaFoldDB" id="A0A1M5W8A9"/>
<dbReference type="Pfam" id="PF02120">
    <property type="entry name" value="Flg_hook"/>
    <property type="match status" value="1"/>
</dbReference>
<sequence>MQATSLIIMPAAANTVDPAGEASSSGQGIRVNSANQKKSRDSLFTAILQKGIKRNAPSGLSSGNVSGTGDADRTGEKEADDASDVCSLLMQLLVMNVAPAPTSAGGAQAGEEGDSRASTGPDGLVTDIGGPGGLLATGDLLQQSAAFLAALPQDDAAKAAEILKALTAGDSGDGGIQNGTDVAAALAGITEALKENLPQKTPDLTQNLSNFVQNTSEPDGQAASDIATIDATAPAPPEASDGAPADPRLTAAPAGVRQTGARTAEVRSGTDPSGRLAAMQDAAPTAENVKAVESTAAGGESENGAELGARDKSKADETDSTGTATQQVTAGASFKGETAAEKTAAVEKALNRFAEDLRGFQGGPQEIKIVLQPESLGTLTISVTKTETGITAKIKAEDREIVAAISDQLQKLVSSMESKGIRLTNVDVVYSQTEQNTGFGQQHFDRGRDDTPKGFTFTPGKYQDSDANGADFWQEYYGGETSGDATVDYRI</sequence>
<dbReference type="InterPro" id="IPR021136">
    <property type="entry name" value="Flagellar_hook_control-like_C"/>
</dbReference>
<evidence type="ECO:0000259" key="2">
    <source>
        <dbReference type="Pfam" id="PF02120"/>
    </source>
</evidence>
<feature type="region of interest" description="Disordered" evidence="1">
    <location>
        <begin position="102"/>
        <end position="123"/>
    </location>
</feature>
<feature type="compositionally biased region" description="Polar residues" evidence="1">
    <location>
        <begin position="58"/>
        <end position="67"/>
    </location>
</feature>
<feature type="region of interest" description="Disordered" evidence="1">
    <location>
        <begin position="16"/>
        <end position="40"/>
    </location>
</feature>
<reference evidence="3 4" key="1">
    <citation type="submission" date="2016-11" db="EMBL/GenBank/DDBJ databases">
        <authorList>
            <person name="Jaros S."/>
            <person name="Januszkiewicz K."/>
            <person name="Wedrychowicz H."/>
        </authorList>
    </citation>
    <scope>NUCLEOTIDE SEQUENCE [LARGE SCALE GENOMIC DNA]</scope>
    <source>
        <strain evidence="3 4">DSM 10068</strain>
    </source>
</reference>
<feature type="compositionally biased region" description="Low complexity" evidence="1">
    <location>
        <begin position="321"/>
        <end position="332"/>
    </location>
</feature>
<feature type="compositionally biased region" description="Polar residues" evidence="1">
    <location>
        <begin position="22"/>
        <end position="36"/>
    </location>
</feature>
<feature type="domain" description="Flagellar hook-length control protein-like C-terminal" evidence="2">
    <location>
        <begin position="361"/>
        <end position="435"/>
    </location>
</feature>
<organism evidence="3 4">
    <name type="scientific">Sporobacter termitidis DSM 10068</name>
    <dbReference type="NCBI Taxonomy" id="1123282"/>
    <lineage>
        <taxon>Bacteria</taxon>
        <taxon>Bacillati</taxon>
        <taxon>Bacillota</taxon>
        <taxon>Clostridia</taxon>
        <taxon>Eubacteriales</taxon>
        <taxon>Oscillospiraceae</taxon>
        <taxon>Sporobacter</taxon>
    </lineage>
</organism>
<keyword evidence="4" id="KW-1185">Reference proteome</keyword>
<dbReference type="CDD" id="cd17470">
    <property type="entry name" value="T3SS_Flik_C"/>
    <property type="match status" value="1"/>
</dbReference>
<dbReference type="Gene3D" id="3.30.750.140">
    <property type="match status" value="1"/>
</dbReference>
<gene>
    <name evidence="3" type="ORF">SAMN02745823_01118</name>
</gene>
<feature type="region of interest" description="Disordered" evidence="1">
    <location>
        <begin position="232"/>
        <end position="338"/>
    </location>
</feature>
<dbReference type="Proteomes" id="UP000183995">
    <property type="component" value="Unassembled WGS sequence"/>
</dbReference>
<evidence type="ECO:0000256" key="1">
    <source>
        <dbReference type="SAM" id="MobiDB-lite"/>
    </source>
</evidence>
<name>A0A1M5W8A9_9FIRM</name>
<dbReference type="InterPro" id="IPR038610">
    <property type="entry name" value="FliK-like_C_sf"/>
</dbReference>
<protein>
    <submittedName>
        <fullName evidence="3">Hook-length control protein FliK</fullName>
    </submittedName>
</protein>
<dbReference type="RefSeq" id="WP_073076675.1">
    <property type="nucleotide sequence ID" value="NZ_FQXV01000003.1"/>
</dbReference>
<evidence type="ECO:0000313" key="3">
    <source>
        <dbReference type="EMBL" id="SHH83726.1"/>
    </source>
</evidence>
<dbReference type="EMBL" id="FQXV01000003">
    <property type="protein sequence ID" value="SHH83726.1"/>
    <property type="molecule type" value="Genomic_DNA"/>
</dbReference>
<proteinExistence type="predicted"/>
<dbReference type="STRING" id="1123282.SAMN02745823_01118"/>
<feature type="compositionally biased region" description="Basic and acidic residues" evidence="1">
    <location>
        <begin position="308"/>
        <end position="317"/>
    </location>
</feature>
<accession>A0A1M5W8A9</accession>